<dbReference type="EMBL" id="FR905154">
    <property type="protein sequence ID" value="CDQ76596.1"/>
    <property type="molecule type" value="Genomic_DNA"/>
</dbReference>
<accession>A0A060XAU0</accession>
<dbReference type="AlphaFoldDB" id="A0A060XAU0"/>
<evidence type="ECO:0000313" key="1">
    <source>
        <dbReference type="EMBL" id="CDQ76596.1"/>
    </source>
</evidence>
<dbReference type="STRING" id="8022.A0A060XAU0"/>
<gene>
    <name evidence="1" type="ORF">GSONMT00047547001</name>
</gene>
<reference evidence="1" key="2">
    <citation type="submission" date="2014-03" db="EMBL/GenBank/DDBJ databases">
        <authorList>
            <person name="Genoscope - CEA"/>
        </authorList>
    </citation>
    <scope>NUCLEOTIDE SEQUENCE</scope>
</reference>
<name>A0A060XAU0_ONCMY</name>
<evidence type="ECO:0000313" key="2">
    <source>
        <dbReference type="Proteomes" id="UP000193380"/>
    </source>
</evidence>
<dbReference type="PaxDb" id="8022-A0A060XAU0"/>
<reference evidence="1" key="1">
    <citation type="journal article" date="2014" name="Nat. Commun.">
        <title>The rainbow trout genome provides novel insights into evolution after whole-genome duplication in vertebrates.</title>
        <authorList>
            <person name="Berthelot C."/>
            <person name="Brunet F."/>
            <person name="Chalopin D."/>
            <person name="Juanchich A."/>
            <person name="Bernard M."/>
            <person name="Noel B."/>
            <person name="Bento P."/>
            <person name="Da Silva C."/>
            <person name="Labadie K."/>
            <person name="Alberti A."/>
            <person name="Aury J.M."/>
            <person name="Louis A."/>
            <person name="Dehais P."/>
            <person name="Bardou P."/>
            <person name="Montfort J."/>
            <person name="Klopp C."/>
            <person name="Cabau C."/>
            <person name="Gaspin C."/>
            <person name="Thorgaard G.H."/>
            <person name="Boussaha M."/>
            <person name="Quillet E."/>
            <person name="Guyomard R."/>
            <person name="Galiana D."/>
            <person name="Bobe J."/>
            <person name="Volff J.N."/>
            <person name="Genet C."/>
            <person name="Wincker P."/>
            <person name="Jaillon O."/>
            <person name="Roest Crollius H."/>
            <person name="Guiguen Y."/>
        </authorList>
    </citation>
    <scope>NUCLEOTIDE SEQUENCE [LARGE SCALE GENOMIC DNA]</scope>
</reference>
<proteinExistence type="predicted"/>
<sequence>MPVLVVKDGPGPGTQVPSQLQRIPIPLLSPTSDCTGKTVKGRVVHKGPLVSMGEDNYVLKTVIQEVDSQQNMSLEHSSINIILFGVLAKDYSESVSQGVGL</sequence>
<organism evidence="1 2">
    <name type="scientific">Oncorhynchus mykiss</name>
    <name type="common">Rainbow trout</name>
    <name type="synonym">Salmo gairdneri</name>
    <dbReference type="NCBI Taxonomy" id="8022"/>
    <lineage>
        <taxon>Eukaryota</taxon>
        <taxon>Metazoa</taxon>
        <taxon>Chordata</taxon>
        <taxon>Craniata</taxon>
        <taxon>Vertebrata</taxon>
        <taxon>Euteleostomi</taxon>
        <taxon>Actinopterygii</taxon>
        <taxon>Neopterygii</taxon>
        <taxon>Teleostei</taxon>
        <taxon>Protacanthopterygii</taxon>
        <taxon>Salmoniformes</taxon>
        <taxon>Salmonidae</taxon>
        <taxon>Salmoninae</taxon>
        <taxon>Oncorhynchus</taxon>
    </lineage>
</organism>
<dbReference type="Proteomes" id="UP000193380">
    <property type="component" value="Unassembled WGS sequence"/>
</dbReference>
<protein>
    <submittedName>
        <fullName evidence="1">Uncharacterized protein</fullName>
    </submittedName>
</protein>